<dbReference type="SUPFAM" id="SSF110997">
    <property type="entry name" value="Sporulation related repeat"/>
    <property type="match status" value="1"/>
</dbReference>
<proteinExistence type="predicted"/>
<evidence type="ECO:0000313" key="7">
    <source>
        <dbReference type="Proteomes" id="UP000198862"/>
    </source>
</evidence>
<comment type="subcellular location">
    <subcellularLocation>
        <location evidence="1">Secreted</location>
    </subcellularLocation>
</comment>
<dbReference type="InterPro" id="IPR007730">
    <property type="entry name" value="SPOR-like_dom"/>
</dbReference>
<organism evidence="6 7">
    <name type="scientific">Pseudoalteromonas denitrificans DSM 6059</name>
    <dbReference type="NCBI Taxonomy" id="1123010"/>
    <lineage>
        <taxon>Bacteria</taxon>
        <taxon>Pseudomonadati</taxon>
        <taxon>Pseudomonadota</taxon>
        <taxon>Gammaproteobacteria</taxon>
        <taxon>Alteromonadales</taxon>
        <taxon>Pseudoalteromonadaceae</taxon>
        <taxon>Pseudoalteromonas</taxon>
    </lineage>
</organism>
<dbReference type="RefSeq" id="WP_091981852.1">
    <property type="nucleotide sequence ID" value="NZ_FOLO01000006.1"/>
</dbReference>
<name>A0A1I1HPM6_9GAMM</name>
<accession>A0A1I1HPM6</accession>
<feature type="signal peptide" evidence="4">
    <location>
        <begin position="1"/>
        <end position="31"/>
    </location>
</feature>
<feature type="chain" id="PRO_5011761413" description="SPOR domain-containing protein" evidence="4">
    <location>
        <begin position="32"/>
        <end position="1172"/>
    </location>
</feature>
<dbReference type="GO" id="GO:0042834">
    <property type="term" value="F:peptidoglycan binding"/>
    <property type="evidence" value="ECO:0007669"/>
    <property type="project" value="InterPro"/>
</dbReference>
<feature type="domain" description="SPOR" evidence="5">
    <location>
        <begin position="995"/>
        <end position="1072"/>
    </location>
</feature>
<keyword evidence="2" id="KW-0964">Secreted</keyword>
<evidence type="ECO:0000313" key="6">
    <source>
        <dbReference type="EMBL" id="SFC25806.1"/>
    </source>
</evidence>
<evidence type="ECO:0000259" key="5">
    <source>
        <dbReference type="PROSITE" id="PS51724"/>
    </source>
</evidence>
<dbReference type="Proteomes" id="UP000198862">
    <property type="component" value="Unassembled WGS sequence"/>
</dbReference>
<evidence type="ECO:0000256" key="4">
    <source>
        <dbReference type="SAM" id="SignalP"/>
    </source>
</evidence>
<dbReference type="Pfam" id="PF05036">
    <property type="entry name" value="SPOR"/>
    <property type="match status" value="1"/>
</dbReference>
<dbReference type="OrthoDB" id="121544at2"/>
<dbReference type="PROSITE" id="PS51724">
    <property type="entry name" value="SPOR"/>
    <property type="match status" value="1"/>
</dbReference>
<sequence>MFDRMLPKLKAYINLSSIFLCFCFAISSAHAQTFSKLTLNEDEYILVDVVLRDWTLLTDIEIYQLDNNLYVPYLTVIEALELKHNSRLDSNYFQVTVGDNSNWLDLIKNQTNLRFASGESLTWASNEYDRLLSLDMFSALLDSSIVYDSSQLRVVITPREQGYLFPVEKRMNRSQEEKRIRRTTINQEEFRYFSSEEVLVDHYHFITPPTGSVNLAVYDGKNQNLNYSVGASLSGDFLYHSAILNLSKGKNSDLLGYLRFSGAPTSPYELLPLGITRYDFGDVSASNTGGSAGGSGVGFTFRSDEKDFSRDFGSTVIEGLSVPGWEAELYIDGYFIAQQKVSDQGIYKFENINTEYGVNTFIVKLYGPHGEEEERIETLNISGNWLKPGKSRFKGSVLESNSRLLHGALDGGYSPDKLNYGWDYGISDKYQTGLTLSAQKDDDGSYQKELNINLQAAFKDLLIKNELLFEDGGDIRANINGQGLISKRHTYSFRYNYSQINTDNGQEQNKFNTHGLSFNLSGWNKFIIPLNYSFGANFVSSKEKTELTRVNSRLSWAIGGVNLYNNLTYIPQDEDSYYRGNLGWSTKLYDSRISMETSYIHKDNTELDTARISFYTDFDNGYSLNGRAEYYNELEQNGISTVINEDRWNLSTSVSKAFDNFQVSGVFQHDSTNNWSIGLGINFALGYDHVNNQFKVSNGGIYGGATLDLTAYLDRNSNNILDENDLALPGVEFGPYNNWREYKTGKTGRVVLQGVPTNSTVGFSGAWKEGVLPSVSSYSLYTHSGGYIKANIPFTIKTDVVGYLFMAIEESEQAVKEAQIELVDPNGKLIASTVTSHDGYYEFNEVNSGDYHIRVNQDFLALRGLKSQPGVYHLATPPQGGFVEIQALTLYPKNKVVYVDEVKDVEFNDENYDPAIGKVQAGKGVYIKTEKKRFKNVKSNIKPVILKSASIIKPKLASIKKIEKVLVTASPELIIENTSKVKAKQPEPEIVSPKKVEPSGWVLQFGSYKKSDNAKSDLAALSVKLPEEELSIVEHQGLFKVVLAGFSSFSEASAKGNHLQIKKEIPSFPVRIKKPNSVHSENEFQSKVLPKFTIQLAAVKDSKLASGVIKELPQEYQYYTAKHNDNNLVLLELFENRDEAITLLGKLQENDKIKGWVRSLSDVNNIKTFTKI</sequence>
<evidence type="ECO:0000256" key="2">
    <source>
        <dbReference type="ARBA" id="ARBA00022525"/>
    </source>
</evidence>
<dbReference type="Gene3D" id="2.60.40.10">
    <property type="entry name" value="Immunoglobulins"/>
    <property type="match status" value="1"/>
</dbReference>
<dbReference type="GO" id="GO:0005576">
    <property type="term" value="C:extracellular region"/>
    <property type="evidence" value="ECO:0007669"/>
    <property type="project" value="UniProtKB-SubCell"/>
</dbReference>
<protein>
    <recommendedName>
        <fullName evidence="5">SPOR domain-containing protein</fullName>
    </recommendedName>
</protein>
<evidence type="ECO:0000256" key="3">
    <source>
        <dbReference type="ARBA" id="ARBA00022729"/>
    </source>
</evidence>
<dbReference type="AlphaFoldDB" id="A0A1I1HPM6"/>
<dbReference type="Pfam" id="PF17210">
    <property type="entry name" value="SdrD_B"/>
    <property type="match status" value="1"/>
</dbReference>
<evidence type="ECO:0000256" key="1">
    <source>
        <dbReference type="ARBA" id="ARBA00004613"/>
    </source>
</evidence>
<dbReference type="EMBL" id="FOLO01000006">
    <property type="protein sequence ID" value="SFC25806.1"/>
    <property type="molecule type" value="Genomic_DNA"/>
</dbReference>
<dbReference type="InterPro" id="IPR036680">
    <property type="entry name" value="SPOR-like_sf"/>
</dbReference>
<keyword evidence="7" id="KW-1185">Reference proteome</keyword>
<dbReference type="InterPro" id="IPR033764">
    <property type="entry name" value="Sdr_B"/>
</dbReference>
<dbReference type="SUPFAM" id="SSF49478">
    <property type="entry name" value="Cna protein B-type domain"/>
    <property type="match status" value="1"/>
</dbReference>
<dbReference type="Gene3D" id="3.30.70.1070">
    <property type="entry name" value="Sporulation related repeat"/>
    <property type="match status" value="1"/>
</dbReference>
<gene>
    <name evidence="6" type="ORF">SAMN02745724_01286</name>
</gene>
<reference evidence="6 7" key="1">
    <citation type="submission" date="2016-10" db="EMBL/GenBank/DDBJ databases">
        <authorList>
            <person name="de Groot N.N."/>
        </authorList>
    </citation>
    <scope>NUCLEOTIDE SEQUENCE [LARGE SCALE GENOMIC DNA]</scope>
    <source>
        <strain evidence="6 7">DSM 6059</strain>
    </source>
</reference>
<dbReference type="InterPro" id="IPR013783">
    <property type="entry name" value="Ig-like_fold"/>
</dbReference>
<keyword evidence="3 4" id="KW-0732">Signal</keyword>
<dbReference type="STRING" id="1123010.SAMN02745724_01286"/>